<dbReference type="PRINTS" id="PR00237">
    <property type="entry name" value="GPCRRHODOPSN"/>
</dbReference>
<keyword evidence="3 10" id="KW-0812">Transmembrane</keyword>
<evidence type="ECO:0000256" key="5">
    <source>
        <dbReference type="ARBA" id="ARBA00023040"/>
    </source>
</evidence>
<dbReference type="GO" id="GO:0005886">
    <property type="term" value="C:plasma membrane"/>
    <property type="evidence" value="ECO:0007669"/>
    <property type="project" value="TreeGrafter"/>
</dbReference>
<evidence type="ECO:0000256" key="3">
    <source>
        <dbReference type="ARBA" id="ARBA00022692"/>
    </source>
</evidence>
<dbReference type="PROSITE" id="PS50262">
    <property type="entry name" value="G_PROTEIN_RECEP_F1_2"/>
    <property type="match status" value="1"/>
</dbReference>
<dbReference type="GO" id="GO:0004983">
    <property type="term" value="F:neuropeptide Y receptor activity"/>
    <property type="evidence" value="ECO:0007669"/>
    <property type="project" value="InterPro"/>
</dbReference>
<evidence type="ECO:0000256" key="8">
    <source>
        <dbReference type="ARBA" id="ARBA00023224"/>
    </source>
</evidence>
<comment type="subcellular location">
    <subcellularLocation>
        <location evidence="1">Membrane</location>
        <topology evidence="1">Multi-pass membrane protein</topology>
    </subcellularLocation>
</comment>
<dbReference type="PANTHER" id="PTHR45695">
    <property type="entry name" value="LEUCOKININ RECEPTOR-RELATED"/>
    <property type="match status" value="1"/>
</dbReference>
<feature type="transmembrane region" description="Helical" evidence="10">
    <location>
        <begin position="114"/>
        <end position="132"/>
    </location>
</feature>
<feature type="compositionally biased region" description="Polar residues" evidence="9">
    <location>
        <begin position="252"/>
        <end position="267"/>
    </location>
</feature>
<keyword evidence="8" id="KW-0807">Transducer</keyword>
<evidence type="ECO:0000256" key="1">
    <source>
        <dbReference type="ARBA" id="ARBA00004141"/>
    </source>
</evidence>
<dbReference type="InterPro" id="IPR017452">
    <property type="entry name" value="GPCR_Rhodpsn_7TM"/>
</dbReference>
<dbReference type="SUPFAM" id="SSF81321">
    <property type="entry name" value="Family A G protein-coupled receptor-like"/>
    <property type="match status" value="1"/>
</dbReference>
<feature type="transmembrane region" description="Helical" evidence="10">
    <location>
        <begin position="75"/>
        <end position="94"/>
    </location>
</feature>
<feature type="transmembrane region" description="Helical" evidence="10">
    <location>
        <begin position="288"/>
        <end position="312"/>
    </location>
</feature>
<feature type="transmembrane region" description="Helical" evidence="10">
    <location>
        <begin position="152"/>
        <end position="174"/>
    </location>
</feature>
<protein>
    <submittedName>
        <fullName evidence="12">Kappa-type opioid receptor</fullName>
    </submittedName>
</protein>
<evidence type="ECO:0000256" key="10">
    <source>
        <dbReference type="SAM" id="Phobius"/>
    </source>
</evidence>
<dbReference type="CDD" id="cd00637">
    <property type="entry name" value="7tm_classA_rhodopsin-like"/>
    <property type="match status" value="1"/>
</dbReference>
<evidence type="ECO:0000256" key="4">
    <source>
        <dbReference type="ARBA" id="ARBA00022989"/>
    </source>
</evidence>
<feature type="domain" description="G-protein coupled receptors family 1 profile" evidence="11">
    <location>
        <begin position="54"/>
        <end position="348"/>
    </location>
</feature>
<dbReference type="EMBL" id="GFXV01006398">
    <property type="protein sequence ID" value="MBW18203.1"/>
    <property type="molecule type" value="Transcribed_RNA"/>
</dbReference>
<dbReference type="OrthoDB" id="9880339at2759"/>
<comment type="similarity">
    <text evidence="2">Belongs to the G-protein coupled receptor 1 family.</text>
</comment>
<gene>
    <name evidence="12" type="primary">OPRK1</name>
</gene>
<dbReference type="PRINTS" id="PR01012">
    <property type="entry name" value="NRPEPTIDEYR"/>
</dbReference>
<dbReference type="Pfam" id="PF00001">
    <property type="entry name" value="7tm_1"/>
    <property type="match status" value="1"/>
</dbReference>
<evidence type="ECO:0000256" key="9">
    <source>
        <dbReference type="SAM" id="MobiDB-lite"/>
    </source>
</evidence>
<keyword evidence="5" id="KW-0297">G-protein coupled receptor</keyword>
<evidence type="ECO:0000256" key="6">
    <source>
        <dbReference type="ARBA" id="ARBA00023136"/>
    </source>
</evidence>
<feature type="region of interest" description="Disordered" evidence="9">
    <location>
        <begin position="243"/>
        <end position="267"/>
    </location>
</feature>
<proteinExistence type="inferred from homology"/>
<reference evidence="12" key="1">
    <citation type="submission" date="2017-10" db="EMBL/GenBank/DDBJ databases">
        <title>Transcriptome Assembly of Sugarcane Aphid Adults.</title>
        <authorList>
            <person name="Scully E.D."/>
            <person name="Palmer N.A."/>
            <person name="Geib S.M."/>
            <person name="Sarath G."/>
            <person name="Sattler S.E."/>
        </authorList>
    </citation>
    <scope>NUCLEOTIDE SEQUENCE</scope>
    <source>
        <tissue evidence="12">Whole body</tissue>
    </source>
</reference>
<keyword evidence="6 10" id="KW-0472">Membrane</keyword>
<dbReference type="AlphaFoldDB" id="A0A2H8TV74"/>
<dbReference type="Gene3D" id="1.20.1070.10">
    <property type="entry name" value="Rhodopsin 7-helix transmembrane proteins"/>
    <property type="match status" value="1"/>
</dbReference>
<evidence type="ECO:0000256" key="7">
    <source>
        <dbReference type="ARBA" id="ARBA00023170"/>
    </source>
</evidence>
<name>A0A2H8TV74_9HEMI</name>
<keyword evidence="7 12" id="KW-0675">Receptor</keyword>
<organism evidence="12">
    <name type="scientific">Melanaphis sacchari</name>
    <dbReference type="NCBI Taxonomy" id="742174"/>
    <lineage>
        <taxon>Eukaryota</taxon>
        <taxon>Metazoa</taxon>
        <taxon>Ecdysozoa</taxon>
        <taxon>Arthropoda</taxon>
        <taxon>Hexapoda</taxon>
        <taxon>Insecta</taxon>
        <taxon>Pterygota</taxon>
        <taxon>Neoptera</taxon>
        <taxon>Paraneoptera</taxon>
        <taxon>Hemiptera</taxon>
        <taxon>Sternorrhyncha</taxon>
        <taxon>Aphidomorpha</taxon>
        <taxon>Aphidoidea</taxon>
        <taxon>Aphididae</taxon>
        <taxon>Aphidini</taxon>
        <taxon>Melanaphis</taxon>
    </lineage>
</organism>
<dbReference type="PANTHER" id="PTHR45695:SF37">
    <property type="entry name" value="FREE FATTY ACID RECEPTOR 4-LIKE"/>
    <property type="match status" value="1"/>
</dbReference>
<feature type="transmembrane region" description="Helical" evidence="10">
    <location>
        <begin position="203"/>
        <end position="225"/>
    </location>
</feature>
<dbReference type="InterPro" id="IPR000611">
    <property type="entry name" value="NPY_rcpt"/>
</dbReference>
<feature type="transmembrane region" description="Helical" evidence="10">
    <location>
        <begin position="332"/>
        <end position="351"/>
    </location>
</feature>
<feature type="transmembrane region" description="Helical" evidence="10">
    <location>
        <begin position="41"/>
        <end position="63"/>
    </location>
</feature>
<accession>A0A2H8TV74</accession>
<evidence type="ECO:0000313" key="12">
    <source>
        <dbReference type="EMBL" id="MBW18203.1"/>
    </source>
</evidence>
<sequence>MSLFNTSYLMGNDTTGGWGPRYFFTFYSEFGDEQAESAVEVIVFMVIFAASVVANVSIAWAVLRYREMRTVTNCFLLNLTVADLLFAVTTPALAYVRVRPDWPFGDFVCRLLPYSQFVCGFVLLWTLTLISMDRHRCIVVPPYRSQLTPRRATVLTVLTWLIALVVFMPVPFWFHEQAVMGGGAAVNVCTLVFPKNDTFRMSIVFTVSVVSLSCVLPLSLFVYHYQRIFHKLNKTRRRIEHSVSHRSAAAVHTTSRNSLSPPTNGSTPQVLVRHEELRYRKHVRVVRVLLINVIVVLVMWLPITVVMCLIYVDGSRDTEDTGYFLRSHHFIMGLLFALLNTVVNPILYGVLSENFRKCFARLWFISKRRRAMHRELLDNASKGGARTPSNGHYNSTLQPGSSASVVELPVTAIVSSSATNECW</sequence>
<keyword evidence="4 10" id="KW-1133">Transmembrane helix</keyword>
<dbReference type="InterPro" id="IPR000276">
    <property type="entry name" value="GPCR_Rhodpsn"/>
</dbReference>
<evidence type="ECO:0000256" key="2">
    <source>
        <dbReference type="ARBA" id="ARBA00010663"/>
    </source>
</evidence>
<evidence type="ECO:0000259" key="11">
    <source>
        <dbReference type="PROSITE" id="PS50262"/>
    </source>
</evidence>